<evidence type="ECO:0000313" key="2">
    <source>
        <dbReference type="Proteomes" id="UP000318288"/>
    </source>
</evidence>
<reference evidence="1 2" key="1">
    <citation type="submission" date="2019-02" db="EMBL/GenBank/DDBJ databases">
        <title>Deep-cultivation of Planctomycetes and their phenomic and genomic characterization uncovers novel biology.</title>
        <authorList>
            <person name="Wiegand S."/>
            <person name="Jogler M."/>
            <person name="Boedeker C."/>
            <person name="Pinto D."/>
            <person name="Vollmers J."/>
            <person name="Rivas-Marin E."/>
            <person name="Kohn T."/>
            <person name="Peeters S.H."/>
            <person name="Heuer A."/>
            <person name="Rast P."/>
            <person name="Oberbeckmann S."/>
            <person name="Bunk B."/>
            <person name="Jeske O."/>
            <person name="Meyerdierks A."/>
            <person name="Storesund J.E."/>
            <person name="Kallscheuer N."/>
            <person name="Luecker S."/>
            <person name="Lage O.M."/>
            <person name="Pohl T."/>
            <person name="Merkel B.J."/>
            <person name="Hornburger P."/>
            <person name="Mueller R.-W."/>
            <person name="Bruemmer F."/>
            <person name="Labrenz M."/>
            <person name="Spormann A.M."/>
            <person name="Op Den Camp H."/>
            <person name="Overmann J."/>
            <person name="Amann R."/>
            <person name="Jetten M.S.M."/>
            <person name="Mascher T."/>
            <person name="Medema M.H."/>
            <person name="Devos D.P."/>
            <person name="Kaster A.-K."/>
            <person name="Ovreas L."/>
            <person name="Rohde M."/>
            <person name="Galperin M.Y."/>
            <person name="Jogler C."/>
        </authorList>
    </citation>
    <scope>NUCLEOTIDE SEQUENCE [LARGE SCALE GENOMIC DNA]</scope>
    <source>
        <strain evidence="1 2">Poly51</strain>
    </source>
</reference>
<dbReference type="Proteomes" id="UP000318288">
    <property type="component" value="Unassembled WGS sequence"/>
</dbReference>
<proteinExistence type="predicted"/>
<dbReference type="EMBL" id="SJPW01000004">
    <property type="protein sequence ID" value="TWU54792.1"/>
    <property type="molecule type" value="Genomic_DNA"/>
</dbReference>
<comment type="caution">
    <text evidence="1">The sequence shown here is derived from an EMBL/GenBank/DDBJ whole genome shotgun (WGS) entry which is preliminary data.</text>
</comment>
<dbReference type="Gene3D" id="3.30.980.10">
    <property type="entry name" value="Threonyl-trna Synthetase, Chain A, domain 2"/>
    <property type="match status" value="1"/>
</dbReference>
<evidence type="ECO:0000313" key="1">
    <source>
        <dbReference type="EMBL" id="TWU54792.1"/>
    </source>
</evidence>
<organism evidence="1 2">
    <name type="scientific">Rubripirellula tenax</name>
    <dbReference type="NCBI Taxonomy" id="2528015"/>
    <lineage>
        <taxon>Bacteria</taxon>
        <taxon>Pseudomonadati</taxon>
        <taxon>Planctomycetota</taxon>
        <taxon>Planctomycetia</taxon>
        <taxon>Pirellulales</taxon>
        <taxon>Pirellulaceae</taxon>
        <taxon>Rubripirellula</taxon>
    </lineage>
</organism>
<dbReference type="SUPFAM" id="SSF55186">
    <property type="entry name" value="ThrRS/AlaRS common domain"/>
    <property type="match status" value="1"/>
</dbReference>
<dbReference type="AlphaFoldDB" id="A0A5C6F0I0"/>
<sequence length="215" mass="23389">MTKAMNLIGDQRVCVGVVTEITNDDGKYIVEFDQTVFCPKGGGQKSDIGTAGESEVINVLKGEGGRILHVLDAEPRYCAGDEVELKVDPDRREQNKRNHSAGHAIAAVTEQCCPQLHAVGGHHYPGEGRVEFEGEMPALDGLLERLTFAVDELIERDCEISIVGKPFESRAIQFAGFEAVPCGGTHVASTSELAGLKLKKLKVKNNRLRISYLID</sequence>
<name>A0A5C6F0I0_9BACT</name>
<dbReference type="PANTHER" id="PTHR43462:SF2">
    <property type="entry name" value="THREONYL AND ALANYL TRNA SYNTHETASE SECOND ADDITIONAL DOMAIN-CONTAINING PROTEIN"/>
    <property type="match status" value="1"/>
</dbReference>
<dbReference type="EC" id="6.1.1.7" evidence="1"/>
<accession>A0A5C6F0I0</accession>
<dbReference type="SUPFAM" id="SSF50447">
    <property type="entry name" value="Translation proteins"/>
    <property type="match status" value="1"/>
</dbReference>
<dbReference type="PANTHER" id="PTHR43462">
    <property type="entry name" value="ALANYL-TRNA EDITING PROTEIN"/>
    <property type="match status" value="1"/>
</dbReference>
<dbReference type="GO" id="GO:0000166">
    <property type="term" value="F:nucleotide binding"/>
    <property type="evidence" value="ECO:0007669"/>
    <property type="project" value="InterPro"/>
</dbReference>
<dbReference type="InterPro" id="IPR051335">
    <property type="entry name" value="Alanyl-tRNA_Editing_Enzymes"/>
</dbReference>
<dbReference type="InterPro" id="IPR009000">
    <property type="entry name" value="Transl_B-barrel_sf"/>
</dbReference>
<dbReference type="RefSeq" id="WP_146458946.1">
    <property type="nucleotide sequence ID" value="NZ_SJPW01000004.1"/>
</dbReference>
<keyword evidence="2" id="KW-1185">Reference proteome</keyword>
<protein>
    <submittedName>
        <fullName evidence="1">Alanine--tRNA ligase</fullName>
        <ecNumber evidence="1">6.1.1.7</ecNumber>
    </submittedName>
</protein>
<keyword evidence="1" id="KW-0436">Ligase</keyword>
<dbReference type="Gene3D" id="2.40.30.130">
    <property type="match status" value="1"/>
</dbReference>
<dbReference type="GO" id="GO:0004813">
    <property type="term" value="F:alanine-tRNA ligase activity"/>
    <property type="evidence" value="ECO:0007669"/>
    <property type="project" value="UniProtKB-EC"/>
</dbReference>
<dbReference type="OrthoDB" id="9812949at2"/>
<dbReference type="InterPro" id="IPR018163">
    <property type="entry name" value="Thr/Ala-tRNA-synth_IIc_edit"/>
</dbReference>
<gene>
    <name evidence="1" type="primary">alaS_1</name>
    <name evidence="1" type="ORF">Poly51_35110</name>
</gene>